<sequence>MKMIEGFATSSTATVNLFLCSTESPLTPGRPTIASLRQLSSTSSITSSTNIFFS</sequence>
<name>A0A0A9EU46_ARUDO</name>
<dbReference type="EMBL" id="GBRH01193626">
    <property type="protein sequence ID" value="JAE04270.1"/>
    <property type="molecule type" value="Transcribed_RNA"/>
</dbReference>
<reference evidence="1" key="1">
    <citation type="submission" date="2014-09" db="EMBL/GenBank/DDBJ databases">
        <authorList>
            <person name="Magalhaes I.L.F."/>
            <person name="Oliveira U."/>
            <person name="Santos F.R."/>
            <person name="Vidigal T.H.D.A."/>
            <person name="Brescovit A.D."/>
            <person name="Santos A.J."/>
        </authorList>
    </citation>
    <scope>NUCLEOTIDE SEQUENCE</scope>
    <source>
        <tissue evidence="1">Shoot tissue taken approximately 20 cm above the soil surface</tissue>
    </source>
</reference>
<dbReference type="AlphaFoldDB" id="A0A0A9EU46"/>
<evidence type="ECO:0000313" key="1">
    <source>
        <dbReference type="EMBL" id="JAE04270.1"/>
    </source>
</evidence>
<proteinExistence type="predicted"/>
<accession>A0A0A9EU46</accession>
<organism evidence="1">
    <name type="scientific">Arundo donax</name>
    <name type="common">Giant reed</name>
    <name type="synonym">Donax arundinaceus</name>
    <dbReference type="NCBI Taxonomy" id="35708"/>
    <lineage>
        <taxon>Eukaryota</taxon>
        <taxon>Viridiplantae</taxon>
        <taxon>Streptophyta</taxon>
        <taxon>Embryophyta</taxon>
        <taxon>Tracheophyta</taxon>
        <taxon>Spermatophyta</taxon>
        <taxon>Magnoliopsida</taxon>
        <taxon>Liliopsida</taxon>
        <taxon>Poales</taxon>
        <taxon>Poaceae</taxon>
        <taxon>PACMAD clade</taxon>
        <taxon>Arundinoideae</taxon>
        <taxon>Arundineae</taxon>
        <taxon>Arundo</taxon>
    </lineage>
</organism>
<reference evidence="1" key="2">
    <citation type="journal article" date="2015" name="Data Brief">
        <title>Shoot transcriptome of the giant reed, Arundo donax.</title>
        <authorList>
            <person name="Barrero R.A."/>
            <person name="Guerrero F.D."/>
            <person name="Moolhuijzen P."/>
            <person name="Goolsby J.A."/>
            <person name="Tidwell J."/>
            <person name="Bellgard S.E."/>
            <person name="Bellgard M.I."/>
        </authorList>
    </citation>
    <scope>NUCLEOTIDE SEQUENCE</scope>
    <source>
        <tissue evidence="1">Shoot tissue taken approximately 20 cm above the soil surface</tissue>
    </source>
</reference>
<protein>
    <submittedName>
        <fullName evidence="1">PDR8</fullName>
    </submittedName>
</protein>